<dbReference type="VEuPathDB" id="AmoebaDB:NAEGRDRAFT_69931"/>
<dbReference type="InParanoid" id="D2VLX3"/>
<dbReference type="Pfam" id="PF13475">
    <property type="entry name" value="DUF4116"/>
    <property type="match status" value="3"/>
</dbReference>
<name>D2VLX3_NAEGR</name>
<feature type="domain" description="DUF4116" evidence="1">
    <location>
        <begin position="351"/>
        <end position="402"/>
    </location>
</feature>
<dbReference type="EMBL" id="GG738881">
    <property type="protein sequence ID" value="EFC42129.1"/>
    <property type="molecule type" value="Genomic_DNA"/>
</dbReference>
<dbReference type="RefSeq" id="XP_002674873.1">
    <property type="nucleotide sequence ID" value="XM_002674827.1"/>
</dbReference>
<evidence type="ECO:0000313" key="3">
    <source>
        <dbReference type="Proteomes" id="UP000006671"/>
    </source>
</evidence>
<organism evidence="3">
    <name type="scientific">Naegleria gruberi</name>
    <name type="common">Amoeba</name>
    <dbReference type="NCBI Taxonomy" id="5762"/>
    <lineage>
        <taxon>Eukaryota</taxon>
        <taxon>Discoba</taxon>
        <taxon>Heterolobosea</taxon>
        <taxon>Tetramitia</taxon>
        <taxon>Eutetramitia</taxon>
        <taxon>Vahlkampfiidae</taxon>
        <taxon>Naegleria</taxon>
    </lineage>
</organism>
<proteinExistence type="predicted"/>
<dbReference type="InterPro" id="IPR025197">
    <property type="entry name" value="DUF4116"/>
</dbReference>
<dbReference type="AlphaFoldDB" id="D2VLX3"/>
<dbReference type="GeneID" id="8855722"/>
<protein>
    <submittedName>
        <fullName evidence="2">Predicted protein</fullName>
    </submittedName>
</protein>
<reference evidence="2 3" key="1">
    <citation type="journal article" date="2010" name="Cell">
        <title>The genome of Naegleria gruberi illuminates early eukaryotic versatility.</title>
        <authorList>
            <person name="Fritz-Laylin L.K."/>
            <person name="Prochnik S.E."/>
            <person name="Ginger M.L."/>
            <person name="Dacks J.B."/>
            <person name="Carpenter M.L."/>
            <person name="Field M.C."/>
            <person name="Kuo A."/>
            <person name="Paredez A."/>
            <person name="Chapman J."/>
            <person name="Pham J."/>
            <person name="Shu S."/>
            <person name="Neupane R."/>
            <person name="Cipriano M."/>
            <person name="Mancuso J."/>
            <person name="Tu H."/>
            <person name="Salamov A."/>
            <person name="Lindquist E."/>
            <person name="Shapiro H."/>
            <person name="Lucas S."/>
            <person name="Grigoriev I.V."/>
            <person name="Cande W.Z."/>
            <person name="Fulton C."/>
            <person name="Rokhsar D.S."/>
            <person name="Dawson S.C."/>
        </authorList>
    </citation>
    <scope>NUCLEOTIDE SEQUENCE [LARGE SCALE GENOMIC DNA]</scope>
    <source>
        <strain evidence="2 3">NEG-M</strain>
    </source>
</reference>
<dbReference type="KEGG" id="ngr:NAEGRDRAFT_69931"/>
<feature type="domain" description="DUF4116" evidence="1">
    <location>
        <begin position="404"/>
        <end position="438"/>
    </location>
</feature>
<sequence>MEPVNILLIDFNEVPKNFSSSSSSSLIGMLFAKFQNQSKGFRKWLLKREDFLMEIALHEKCYLDSHRVGFTYIDPVYLNLSLEFIHDWEIIEQLIDYVPSQYLPASCATRQFWKKLLGKRGCWFSSLPQELKQDRELIMSAVGAGDCEIFSSLPIELVNDLEFMRECIKIEGSSLLFCRDEEVKRELNFEAVCMGLGIEFLKRDENGKVIDFGDQFNDDREVVLENLKRNGSLFQKVSNRLKDDKILIIEAMKTSRSILTCLSNEMKQDEEIINAAIQYNQFQTLKCYFESKNYVKDYEKDVEMICKVLAENGSDYGYLPSDYKQDKDLHLRIFKIHTSFIERFPKEMLQDKEIILEAVKNPPTGFLPFSSASYSLKQDEEFVKQVIELSPSSIVVVHNNLKKNRSLVMQAVKQQGGLLQFCSHFRKDREMLSIALTQVTQNKLTQDEFDFLFEESIISKEMIPTHSKQLLEIVAKFDPHLLMYNSNADADIWAIAAKYTGTIPPSMTIEEMPMLFEQRLEYEYCGFYLPPRYKSHQFD</sequence>
<accession>D2VLX3</accession>
<feature type="domain" description="DUF4116" evidence="1">
    <location>
        <begin position="219"/>
        <end position="267"/>
    </location>
</feature>
<keyword evidence="3" id="KW-1185">Reference proteome</keyword>
<dbReference type="Proteomes" id="UP000006671">
    <property type="component" value="Unassembled WGS sequence"/>
</dbReference>
<evidence type="ECO:0000313" key="2">
    <source>
        <dbReference type="EMBL" id="EFC42129.1"/>
    </source>
</evidence>
<gene>
    <name evidence="2" type="ORF">NAEGRDRAFT_69931</name>
</gene>
<evidence type="ECO:0000259" key="1">
    <source>
        <dbReference type="Pfam" id="PF13475"/>
    </source>
</evidence>